<feature type="compositionally biased region" description="Polar residues" evidence="1">
    <location>
        <begin position="45"/>
        <end position="57"/>
    </location>
</feature>
<feature type="region of interest" description="Disordered" evidence="1">
    <location>
        <begin position="694"/>
        <end position="729"/>
    </location>
</feature>
<organism evidence="2 3">
    <name type="scientific">Blattamonas nauphoetae</name>
    <dbReference type="NCBI Taxonomy" id="2049346"/>
    <lineage>
        <taxon>Eukaryota</taxon>
        <taxon>Metamonada</taxon>
        <taxon>Preaxostyla</taxon>
        <taxon>Oxymonadida</taxon>
        <taxon>Blattamonas</taxon>
    </lineage>
</organism>
<feature type="compositionally biased region" description="Acidic residues" evidence="1">
    <location>
        <begin position="528"/>
        <end position="546"/>
    </location>
</feature>
<evidence type="ECO:0000313" key="2">
    <source>
        <dbReference type="EMBL" id="KAK2963447.1"/>
    </source>
</evidence>
<dbReference type="Proteomes" id="UP001281761">
    <property type="component" value="Unassembled WGS sequence"/>
</dbReference>
<dbReference type="EMBL" id="JARBJD010000006">
    <property type="protein sequence ID" value="KAK2963447.1"/>
    <property type="molecule type" value="Genomic_DNA"/>
</dbReference>
<protein>
    <submittedName>
        <fullName evidence="2">Uncharacterized protein</fullName>
    </submittedName>
</protein>
<feature type="region of interest" description="Disordered" evidence="1">
    <location>
        <begin position="30"/>
        <end position="57"/>
    </location>
</feature>
<accession>A0ABQ9YI82</accession>
<evidence type="ECO:0000256" key="1">
    <source>
        <dbReference type="SAM" id="MobiDB-lite"/>
    </source>
</evidence>
<feature type="compositionally biased region" description="Polar residues" evidence="1">
    <location>
        <begin position="151"/>
        <end position="160"/>
    </location>
</feature>
<evidence type="ECO:0000313" key="3">
    <source>
        <dbReference type="Proteomes" id="UP001281761"/>
    </source>
</evidence>
<name>A0ABQ9YI82_9EUKA</name>
<feature type="region of interest" description="Disordered" evidence="1">
    <location>
        <begin position="528"/>
        <end position="552"/>
    </location>
</feature>
<proteinExistence type="predicted"/>
<feature type="region of interest" description="Disordered" evidence="1">
    <location>
        <begin position="434"/>
        <end position="456"/>
    </location>
</feature>
<feature type="region of interest" description="Disordered" evidence="1">
    <location>
        <begin position="137"/>
        <end position="206"/>
    </location>
</feature>
<gene>
    <name evidence="2" type="ORF">BLNAU_1489</name>
</gene>
<comment type="caution">
    <text evidence="2">The sequence shown here is derived from an EMBL/GenBank/DDBJ whole genome shotgun (WGS) entry which is preliminary data.</text>
</comment>
<sequence>MEEGTVQTREYLSLFDCPLQHTAINPITFSLPADPSPPSPSTDSHTMNLSFPGSPFSTQSKPLRVTSSTLFPIALHSIPSCPSSSFSPFSKERRKLVLNDDVGRYMYSGMILTEKGMLELSLLHSFPIEAKHRHPHPSSLFLLTPPPRQLAESQRGTLSRSEQRKLAAEERLRKEQEDQIQRTFHFSSPYSPLPLPPEKQKKHPPPSYPVHLTEFLPLLAPRSPSQPPPAPVQQIDASNPSVFDFYLFVHRVKDRSTDVGVLTPPTRSLFQREGCLDYSFDVFRRLDKAVRFSLDTTSMTVYSHSLTIERLFELAQPLTEHALLYLIHIALVHLRDGSFVTKVFKQLLIKKPSLLTIRVFEEILLGIPFRVVEELEGKQWMSVTELQNIQGSTLNPVRKTIFVDDIDEDEESDSSSEDSADKFRESLGLSSAGLSLSVSVPPSSPTPPNEDLGWGSCQRRWRGLTMMNSEDTDDPYLEDPFSTFIQNTFYADQHGTRFRPPEDIATSIHTLAIQLKKNKKRTHLVDLDGVEEVDSEDASLESEEESAPQSRSQNDLFNLLQTTQVEWRKTREREHVLPTIQRKRKRRIRSFFRDDSDSSDGGEVVEAADSSWMSGSIAMKRDEKLASAPPAHIIFGGMLKEWKSTDESILSEIKREARPEFCEAQDNAVDLIMFGMKTSNTLLKLASAREVGKQEVSPKVGSGDDPSKQDQDTVSETLASSEDDENDTEMRIDITSNELDEIGLFSTTRVWRKRFDALLNFFTALSLQHISTPQFLFQFSHGSLITLARKSQILALQFLRRSMFFFEGRSSKPKPNFIRLAAFLTATLHSHPSSTPSQILNKTIIQLFNLRLLSAFNPSGTFFASDTVRSAIMENQNSIPVWTRISEDIIHQIAQF</sequence>
<reference evidence="2 3" key="1">
    <citation type="journal article" date="2022" name="bioRxiv">
        <title>Genomics of Preaxostyla Flagellates Illuminates Evolutionary Transitions and the Path Towards Mitochondrial Loss.</title>
        <authorList>
            <person name="Novak L.V.F."/>
            <person name="Treitli S.C."/>
            <person name="Pyrih J."/>
            <person name="Halakuc P."/>
            <person name="Pipaliya S.V."/>
            <person name="Vacek V."/>
            <person name="Brzon O."/>
            <person name="Soukal P."/>
            <person name="Eme L."/>
            <person name="Dacks J.B."/>
            <person name="Karnkowska A."/>
            <person name="Elias M."/>
            <person name="Hampl V."/>
        </authorList>
    </citation>
    <scope>NUCLEOTIDE SEQUENCE [LARGE SCALE GENOMIC DNA]</scope>
    <source>
        <strain evidence="2">NAU3</strain>
        <tissue evidence="2">Gut</tissue>
    </source>
</reference>
<feature type="compositionally biased region" description="Basic and acidic residues" evidence="1">
    <location>
        <begin position="161"/>
        <end position="180"/>
    </location>
</feature>
<keyword evidence="3" id="KW-1185">Reference proteome</keyword>